<evidence type="ECO:0000313" key="1">
    <source>
        <dbReference type="EMBL" id="SVB23916.1"/>
    </source>
</evidence>
<reference evidence="1" key="1">
    <citation type="submission" date="2018-05" db="EMBL/GenBank/DDBJ databases">
        <authorList>
            <person name="Lanie J.A."/>
            <person name="Ng W.-L."/>
            <person name="Kazmierczak K.M."/>
            <person name="Andrzejewski T.M."/>
            <person name="Davidsen T.M."/>
            <person name="Wayne K.J."/>
            <person name="Tettelin H."/>
            <person name="Glass J.I."/>
            <person name="Rusch D."/>
            <person name="Podicherti R."/>
            <person name="Tsui H.-C.T."/>
            <person name="Winkler M.E."/>
        </authorList>
    </citation>
    <scope>NUCLEOTIDE SEQUENCE</scope>
</reference>
<dbReference type="AlphaFoldDB" id="A0A382CCU5"/>
<name>A0A382CCU5_9ZZZZ</name>
<accession>A0A382CCU5</accession>
<dbReference type="EMBL" id="UINC01033905">
    <property type="protein sequence ID" value="SVB23916.1"/>
    <property type="molecule type" value="Genomic_DNA"/>
</dbReference>
<protein>
    <submittedName>
        <fullName evidence="1">Uncharacterized protein</fullName>
    </submittedName>
</protein>
<proteinExistence type="predicted"/>
<organism evidence="1">
    <name type="scientific">marine metagenome</name>
    <dbReference type="NCBI Taxonomy" id="408172"/>
    <lineage>
        <taxon>unclassified sequences</taxon>
        <taxon>metagenomes</taxon>
        <taxon>ecological metagenomes</taxon>
    </lineage>
</organism>
<gene>
    <name evidence="1" type="ORF">METZ01_LOCUS176770</name>
</gene>
<sequence>MAGSTIVEVVPPELEDAVEAAIAFINEKRDGKFQLTGLVAAPESSGFPQRDSVELGLVLCDGDLCIREQVCIRQDGENYEVSEIETADPQIPPHLDPPAGIRSNWLDDQLQKYSFVLLLYYRGLW</sequence>